<sequence>MPIYDAIGQSYAHSRLPDVRIVDSVLQLLALHPGSVIADIGAGTGGYSRMLAERGFNLYAVEPSAVMRSQATPHPRVQWLSDYAEAIPLPDCAVDAVVCLLAIHHFSELKKAFREMNRIAKKEIIILTFDPIAGENFWLYEYFPFIREYDKQVFSSLKDVISVLKEITQGVVNIYSFMLPPNLSDMFLAAGWRQPEAYLNPQVRTSMSAFALANPAAVQKGINLLQADLNSGQWNAKYGHFKQLNQLDVGYRFLYVKNSK</sequence>
<dbReference type="CDD" id="cd02440">
    <property type="entry name" value="AdoMet_MTases"/>
    <property type="match status" value="1"/>
</dbReference>
<evidence type="ECO:0000259" key="1">
    <source>
        <dbReference type="Pfam" id="PF08241"/>
    </source>
</evidence>
<dbReference type="SUPFAM" id="SSF53335">
    <property type="entry name" value="S-adenosyl-L-methionine-dependent methyltransferases"/>
    <property type="match status" value="1"/>
</dbReference>
<dbReference type="PANTHER" id="PTHR43591">
    <property type="entry name" value="METHYLTRANSFERASE"/>
    <property type="match status" value="1"/>
</dbReference>
<feature type="domain" description="Methyltransferase type 11" evidence="1">
    <location>
        <begin position="39"/>
        <end position="123"/>
    </location>
</feature>
<name>A0A6N8G242_9CHRO</name>
<dbReference type="Proteomes" id="UP000441797">
    <property type="component" value="Unassembled WGS sequence"/>
</dbReference>
<dbReference type="Pfam" id="PF08241">
    <property type="entry name" value="Methyltransf_11"/>
    <property type="match status" value="1"/>
</dbReference>
<accession>A0A6N8G242</accession>
<dbReference type="RefSeq" id="WP_105218263.1">
    <property type="nucleotide sequence ID" value="NZ_CAWNSU010000076.1"/>
</dbReference>
<keyword evidence="2" id="KW-0489">Methyltransferase</keyword>
<reference evidence="2 3" key="1">
    <citation type="journal article" date="2019" name="Front. Microbiol.">
        <title>Genomic Features for Desiccation Tolerance and Sugar Biosynthesis in the Extremophile Gloeocapsopsis sp. UTEX B3054.</title>
        <authorList>
            <person name="Urrejola C."/>
            <person name="Alcorta J."/>
            <person name="Salas L."/>
            <person name="Vasquez M."/>
            <person name="Polz M.F."/>
            <person name="Vicuna R."/>
            <person name="Diez B."/>
        </authorList>
    </citation>
    <scope>NUCLEOTIDE SEQUENCE [LARGE SCALE GENOMIC DNA]</scope>
    <source>
        <strain evidence="2 3">1H9</strain>
    </source>
</reference>
<protein>
    <submittedName>
        <fullName evidence="2">SAM-dependent methyltransferase</fullName>
    </submittedName>
</protein>
<dbReference type="OrthoDB" id="9791837at2"/>
<keyword evidence="2" id="KW-0808">Transferase</keyword>
<keyword evidence="3" id="KW-1185">Reference proteome</keyword>
<dbReference type="InterPro" id="IPR013216">
    <property type="entry name" value="Methyltransf_11"/>
</dbReference>
<evidence type="ECO:0000313" key="2">
    <source>
        <dbReference type="EMBL" id="MUL39169.1"/>
    </source>
</evidence>
<gene>
    <name evidence="2" type="ORF">BWI75_23440</name>
</gene>
<dbReference type="Gene3D" id="3.40.50.150">
    <property type="entry name" value="Vaccinia Virus protein VP39"/>
    <property type="match status" value="1"/>
</dbReference>
<dbReference type="GO" id="GO:0032259">
    <property type="term" value="P:methylation"/>
    <property type="evidence" value="ECO:0007669"/>
    <property type="project" value="UniProtKB-KW"/>
</dbReference>
<organism evidence="2 3">
    <name type="scientific">Gloeocapsopsis dulcis AAB1 = 1H9</name>
    <dbReference type="NCBI Taxonomy" id="1433147"/>
    <lineage>
        <taxon>Bacteria</taxon>
        <taxon>Bacillati</taxon>
        <taxon>Cyanobacteriota</taxon>
        <taxon>Cyanophyceae</taxon>
        <taxon>Oscillatoriophycideae</taxon>
        <taxon>Chroococcales</taxon>
        <taxon>Chroococcaceae</taxon>
        <taxon>Gloeocapsopsis</taxon>
        <taxon>Gloeocapsopsis dulcis</taxon>
    </lineage>
</organism>
<dbReference type="InterPro" id="IPR029063">
    <property type="entry name" value="SAM-dependent_MTases_sf"/>
</dbReference>
<dbReference type="GO" id="GO:0008757">
    <property type="term" value="F:S-adenosylmethionine-dependent methyltransferase activity"/>
    <property type="evidence" value="ECO:0007669"/>
    <property type="project" value="InterPro"/>
</dbReference>
<dbReference type="EMBL" id="NAPY01000064">
    <property type="protein sequence ID" value="MUL39169.1"/>
    <property type="molecule type" value="Genomic_DNA"/>
</dbReference>
<evidence type="ECO:0000313" key="3">
    <source>
        <dbReference type="Proteomes" id="UP000441797"/>
    </source>
</evidence>
<proteinExistence type="predicted"/>
<comment type="caution">
    <text evidence="2">The sequence shown here is derived from an EMBL/GenBank/DDBJ whole genome shotgun (WGS) entry which is preliminary data.</text>
</comment>
<dbReference type="AlphaFoldDB" id="A0A6N8G242"/>